<sequence length="859" mass="98328">MFWNEDSIRIILWLDGKDRTKKTEFKTAYDFGFILDTTQLDSFDESVLVVTIKKTESCIFPRQISNHFGWIIVPAFDYNTDHVELLKNGVLIEHQSNYVPLLDGTLNNYLFPIESGENDKGELTLLLCIQAEYVGENFMGCNLSIRHEKNSINSLKNLVYLKDFKLSQMKDTWIRIRINGDLNFTVSSINYLSKGIIYNKQFYIEKIDNLEIRMETKNKKLICDTCPVLNRLNNDINSFSTALFTGEELQLNAENSLIIFPKKSYQKSTVVSIQENYSFIEENDYILLKSSIDCKPDGKLQEEIMAKLFLNPIFKSKDIKSNKFKYLKSDLIVANLNHFSPHDFSNISNDGMRLNVSCSIEIADPSCVKFSIHFSLKTEEVTNVHLETNEITLQKLNSEVSSTNDLRVTVKGEGFSKVSSRNSKEIFDCFKLATRSGSDGFVHISSKKPQEQAGNKEMNVSISINLITMDNLLLTEFTKYESEKKIPFDLHTRNFSNDKAYHERLGHKKLYYEFQTVKVVIFNDSEGREGSEYDVENLSNMFETLNYDVEILQDPTESDFKTAIINLQSKMAEFDCLIFFIMAHGDKDGFDLRGKRLSSFKDLMLYFDDVNCPSLFSKPKVFFFNCCRGDKPLNKSDCSTKDTDGNLLSKVINKLTGKSKSLEMSDCIKIYSTIEGKISERLPHGSLFIRCFIICMRVYSHKQSLTDIMARVYMLMNMKIATYGYNDYRQIPETATARVLGMAPLTVSNILKYKQPEQDNRGGSKKLSNRAIARMKWIVKKLKDNKQRVTAAKILKELEVDIVNGEKNTASNLLAKIWTGLGTWTSNSEKDFRVMKNMGRGGVLVWGLITSDGDLKSGE</sequence>
<evidence type="ECO:0000256" key="1">
    <source>
        <dbReference type="ARBA" id="ARBA00010134"/>
    </source>
</evidence>
<dbReference type="InterPro" id="IPR015917">
    <property type="entry name" value="Pept_C14A"/>
</dbReference>
<dbReference type="PANTHER" id="PTHR47901">
    <property type="entry name" value="CASPASE RECRUITMENT DOMAIN-CONTAINING PROTEIN 18"/>
    <property type="match status" value="1"/>
</dbReference>
<dbReference type="InterPro" id="IPR001309">
    <property type="entry name" value="Pept_C14_p20"/>
</dbReference>
<evidence type="ECO:0000313" key="6">
    <source>
        <dbReference type="EMBL" id="CAD5126241.1"/>
    </source>
</evidence>
<protein>
    <submittedName>
        <fullName evidence="6">DgyrCDS14409</fullName>
    </submittedName>
</protein>
<comment type="similarity">
    <text evidence="1">Belongs to the peptidase C14A family.</text>
</comment>
<dbReference type="GO" id="GO:0006915">
    <property type="term" value="P:apoptotic process"/>
    <property type="evidence" value="ECO:0007669"/>
    <property type="project" value="UniProtKB-KW"/>
</dbReference>
<name>A0A7I8WDH7_9ANNE</name>
<organism evidence="6 7">
    <name type="scientific">Dimorphilus gyrociliatus</name>
    <dbReference type="NCBI Taxonomy" id="2664684"/>
    <lineage>
        <taxon>Eukaryota</taxon>
        <taxon>Metazoa</taxon>
        <taxon>Spiralia</taxon>
        <taxon>Lophotrochozoa</taxon>
        <taxon>Annelida</taxon>
        <taxon>Polychaeta</taxon>
        <taxon>Polychaeta incertae sedis</taxon>
        <taxon>Dinophilidae</taxon>
        <taxon>Dimorphilus</taxon>
    </lineage>
</organism>
<feature type="domain" description="Caspase family p20" evidence="5">
    <location>
        <begin position="522"/>
        <end position="631"/>
    </location>
</feature>
<dbReference type="Proteomes" id="UP000549394">
    <property type="component" value="Unassembled WGS sequence"/>
</dbReference>
<gene>
    <name evidence="6" type="ORF">DGYR_LOCUS13494</name>
</gene>
<dbReference type="Pfam" id="PF00656">
    <property type="entry name" value="Peptidase_C14"/>
    <property type="match status" value="1"/>
</dbReference>
<dbReference type="PRINTS" id="PR00376">
    <property type="entry name" value="IL1BCENZYME"/>
</dbReference>
<keyword evidence="7" id="KW-1185">Reference proteome</keyword>
<evidence type="ECO:0000256" key="4">
    <source>
        <dbReference type="ARBA" id="ARBA00022801"/>
    </source>
</evidence>
<keyword evidence="4" id="KW-0378">Hydrolase</keyword>
<dbReference type="PANTHER" id="PTHR47901:SF8">
    <property type="entry name" value="CASPASE-3"/>
    <property type="match status" value="1"/>
</dbReference>
<dbReference type="GO" id="GO:0004197">
    <property type="term" value="F:cysteine-type endopeptidase activity"/>
    <property type="evidence" value="ECO:0007669"/>
    <property type="project" value="InterPro"/>
</dbReference>
<keyword evidence="2" id="KW-0645">Protease</keyword>
<dbReference type="GO" id="GO:0006508">
    <property type="term" value="P:proteolysis"/>
    <property type="evidence" value="ECO:0007669"/>
    <property type="project" value="UniProtKB-KW"/>
</dbReference>
<dbReference type="InterPro" id="IPR002398">
    <property type="entry name" value="Pept_C14"/>
</dbReference>
<dbReference type="Gene3D" id="3.40.50.1460">
    <property type="match status" value="1"/>
</dbReference>
<dbReference type="InterPro" id="IPR011600">
    <property type="entry name" value="Pept_C14_caspase"/>
</dbReference>
<dbReference type="SMART" id="SM00115">
    <property type="entry name" value="CASc"/>
    <property type="match status" value="1"/>
</dbReference>
<dbReference type="OrthoDB" id="6117962at2759"/>
<evidence type="ECO:0000256" key="3">
    <source>
        <dbReference type="ARBA" id="ARBA00022703"/>
    </source>
</evidence>
<evidence type="ECO:0000256" key="2">
    <source>
        <dbReference type="ARBA" id="ARBA00022670"/>
    </source>
</evidence>
<evidence type="ECO:0000313" key="7">
    <source>
        <dbReference type="Proteomes" id="UP000549394"/>
    </source>
</evidence>
<reference evidence="6 7" key="1">
    <citation type="submission" date="2020-08" db="EMBL/GenBank/DDBJ databases">
        <authorList>
            <person name="Hejnol A."/>
        </authorList>
    </citation>
    <scope>NUCLEOTIDE SEQUENCE [LARGE SCALE GENOMIC DNA]</scope>
</reference>
<accession>A0A7I8WDH7</accession>
<comment type="caution">
    <text evidence="6">The sequence shown here is derived from an EMBL/GenBank/DDBJ whole genome shotgun (WGS) entry which is preliminary data.</text>
</comment>
<dbReference type="AlphaFoldDB" id="A0A7I8WDH7"/>
<dbReference type="InterPro" id="IPR029030">
    <property type="entry name" value="Caspase-like_dom_sf"/>
</dbReference>
<dbReference type="SUPFAM" id="SSF52129">
    <property type="entry name" value="Caspase-like"/>
    <property type="match status" value="1"/>
</dbReference>
<keyword evidence="3" id="KW-0053">Apoptosis</keyword>
<dbReference type="EMBL" id="CAJFCJ010000036">
    <property type="protein sequence ID" value="CAD5126241.1"/>
    <property type="molecule type" value="Genomic_DNA"/>
</dbReference>
<dbReference type="PROSITE" id="PS50208">
    <property type="entry name" value="CASPASE_P20"/>
    <property type="match status" value="1"/>
</dbReference>
<evidence type="ECO:0000259" key="5">
    <source>
        <dbReference type="PROSITE" id="PS50208"/>
    </source>
</evidence>
<proteinExistence type="inferred from homology"/>